<dbReference type="AlphaFoldDB" id="A0A8X7PGQ3"/>
<protein>
    <submittedName>
        <fullName evidence="1">Uncharacterized protein</fullName>
    </submittedName>
</protein>
<dbReference type="Proteomes" id="UP000886595">
    <property type="component" value="Unassembled WGS sequence"/>
</dbReference>
<gene>
    <name evidence="1" type="ORF">Bca52824_081622</name>
</gene>
<keyword evidence="2" id="KW-1185">Reference proteome</keyword>
<reference evidence="1 2" key="1">
    <citation type="submission" date="2020-02" db="EMBL/GenBank/DDBJ databases">
        <authorList>
            <person name="Ma Q."/>
            <person name="Huang Y."/>
            <person name="Song X."/>
            <person name="Pei D."/>
        </authorList>
    </citation>
    <scope>NUCLEOTIDE SEQUENCE [LARGE SCALE GENOMIC DNA]</scope>
    <source>
        <strain evidence="1">Sxm20200214</strain>
        <tissue evidence="1">Leaf</tissue>
    </source>
</reference>
<evidence type="ECO:0000313" key="1">
    <source>
        <dbReference type="EMBL" id="KAG2251486.1"/>
    </source>
</evidence>
<organism evidence="1 2">
    <name type="scientific">Brassica carinata</name>
    <name type="common">Ethiopian mustard</name>
    <name type="synonym">Abyssinian cabbage</name>
    <dbReference type="NCBI Taxonomy" id="52824"/>
    <lineage>
        <taxon>Eukaryota</taxon>
        <taxon>Viridiplantae</taxon>
        <taxon>Streptophyta</taxon>
        <taxon>Embryophyta</taxon>
        <taxon>Tracheophyta</taxon>
        <taxon>Spermatophyta</taxon>
        <taxon>Magnoliopsida</taxon>
        <taxon>eudicotyledons</taxon>
        <taxon>Gunneridae</taxon>
        <taxon>Pentapetalae</taxon>
        <taxon>rosids</taxon>
        <taxon>malvids</taxon>
        <taxon>Brassicales</taxon>
        <taxon>Brassicaceae</taxon>
        <taxon>Brassiceae</taxon>
        <taxon>Brassica</taxon>
    </lineage>
</organism>
<dbReference type="EMBL" id="JAAMPC010000016">
    <property type="protein sequence ID" value="KAG2251486.1"/>
    <property type="molecule type" value="Genomic_DNA"/>
</dbReference>
<name>A0A8X7PGQ3_BRACI</name>
<evidence type="ECO:0000313" key="2">
    <source>
        <dbReference type="Proteomes" id="UP000886595"/>
    </source>
</evidence>
<proteinExistence type="predicted"/>
<comment type="caution">
    <text evidence="1">The sequence shown here is derived from an EMBL/GenBank/DDBJ whole genome shotgun (WGS) entry which is preliminary data.</text>
</comment>
<sequence length="139" mass="15828">MAEHVEFFSHRRSLFPIFKSRCKLFRKDSHMSSQLTTETVCSVNSPLPLSPPDLLNLNASSLDLLDYPPPLTLRFLGLAFLLWFVSNTNEETSLHRDNLCLFQRKGHNRSLTVAPAHPHQLDYAALPPFLSLIPTDLLM</sequence>
<accession>A0A8X7PGQ3</accession>